<feature type="compositionally biased region" description="Basic and acidic residues" evidence="1">
    <location>
        <begin position="1"/>
        <end position="14"/>
    </location>
</feature>
<accession>A0A9X3J3M2</accession>
<organism evidence="2 3">
    <name type="scientific">Nannocystis pusilla</name>
    <dbReference type="NCBI Taxonomy" id="889268"/>
    <lineage>
        <taxon>Bacteria</taxon>
        <taxon>Pseudomonadati</taxon>
        <taxon>Myxococcota</taxon>
        <taxon>Polyangia</taxon>
        <taxon>Nannocystales</taxon>
        <taxon>Nannocystaceae</taxon>
        <taxon>Nannocystis</taxon>
    </lineage>
</organism>
<comment type="caution">
    <text evidence="2">The sequence shown here is derived from an EMBL/GenBank/DDBJ whole genome shotgun (WGS) entry which is preliminary data.</text>
</comment>
<evidence type="ECO:0000313" key="3">
    <source>
        <dbReference type="Proteomes" id="UP001150924"/>
    </source>
</evidence>
<name>A0A9X3J3M2_9BACT</name>
<proteinExistence type="predicted"/>
<gene>
    <name evidence="2" type="ORF">OV079_49265</name>
</gene>
<dbReference type="AntiFam" id="ANF00226">
    <property type="entry name" value="Shadow ORF (opposite pknB)"/>
</dbReference>
<dbReference type="EMBL" id="JAPNKE010000002">
    <property type="protein sequence ID" value="MCY1013390.1"/>
    <property type="molecule type" value="Genomic_DNA"/>
</dbReference>
<keyword evidence="3" id="KW-1185">Reference proteome</keyword>
<feature type="region of interest" description="Disordered" evidence="1">
    <location>
        <begin position="1"/>
        <end position="27"/>
    </location>
</feature>
<dbReference type="Proteomes" id="UP001150924">
    <property type="component" value="Unassembled WGS sequence"/>
</dbReference>
<evidence type="ECO:0000313" key="2">
    <source>
        <dbReference type="EMBL" id="MCY1013390.1"/>
    </source>
</evidence>
<sequence length="197" mass="21839">MDRRLGSVDEKLGREISGSTDNRTDRGRVGDISQILGHAEVDQLDDLDPVLLHQETVGWLDVAVKDVARVCGGERVAELEGEPRHARPRQGPFALENLRKIETMQVLHDHVVLAAFRPAVVEDPRDVAIPPHELEQSLRLTQKPARYAWRRRETSVQELHGDDGARDVPVFASVHRCHAALAQASDQPVIAGESPQA</sequence>
<protein>
    <submittedName>
        <fullName evidence="2">Uncharacterized protein</fullName>
    </submittedName>
</protein>
<dbReference type="AlphaFoldDB" id="A0A9X3J3M2"/>
<evidence type="ECO:0000256" key="1">
    <source>
        <dbReference type="SAM" id="MobiDB-lite"/>
    </source>
</evidence>
<reference evidence="2" key="1">
    <citation type="submission" date="2022-11" db="EMBL/GenBank/DDBJ databases">
        <title>Minimal conservation of predation-associated metabolite biosynthetic gene clusters underscores biosynthetic potential of Myxococcota including descriptions for ten novel species: Archangium lansinium sp. nov., Myxococcus landrumus sp. nov., Nannocystis bai.</title>
        <authorList>
            <person name="Ahearne A."/>
            <person name="Stevens C."/>
            <person name="Phillips K."/>
        </authorList>
    </citation>
    <scope>NUCLEOTIDE SEQUENCE</scope>
    <source>
        <strain evidence="2">Na p29</strain>
    </source>
</reference>